<accession>A0ABT2MTZ4</accession>
<name>A0ABT2MTZ4_9CYAN</name>
<organism evidence="2 3">
    <name type="scientific">Laspinema palackyanum D2a</name>
    <dbReference type="NCBI Taxonomy" id="2953684"/>
    <lineage>
        <taxon>Bacteria</taxon>
        <taxon>Bacillati</taxon>
        <taxon>Cyanobacteriota</taxon>
        <taxon>Cyanophyceae</taxon>
        <taxon>Oscillatoriophycideae</taxon>
        <taxon>Oscillatoriales</taxon>
        <taxon>Laspinemataceae</taxon>
        <taxon>Laspinema</taxon>
        <taxon>Laspinema palackyanum</taxon>
    </lineage>
</organism>
<reference evidence="2 3" key="1">
    <citation type="journal article" date="2022" name="Front. Microbiol.">
        <title>High genomic differentiation and limited gene flow indicate recent cryptic speciation within the genus Laspinema (cyanobacteria).</title>
        <authorList>
            <person name="Stanojkovic A."/>
            <person name="Skoupy S."/>
            <person name="Skaloud P."/>
            <person name="Dvorak P."/>
        </authorList>
    </citation>
    <scope>NUCLEOTIDE SEQUENCE [LARGE SCALE GENOMIC DNA]</scope>
    <source>
        <strain evidence="2 3">D2a</strain>
    </source>
</reference>
<feature type="chain" id="PRO_5045367222" evidence="1">
    <location>
        <begin position="22"/>
        <end position="279"/>
    </location>
</feature>
<dbReference type="Pfam" id="PF06051">
    <property type="entry name" value="DUF928"/>
    <property type="match status" value="1"/>
</dbReference>
<dbReference type="Proteomes" id="UP001525890">
    <property type="component" value="Unassembled WGS sequence"/>
</dbReference>
<evidence type="ECO:0000313" key="2">
    <source>
        <dbReference type="EMBL" id="MCT7968200.1"/>
    </source>
</evidence>
<feature type="signal peptide" evidence="1">
    <location>
        <begin position="1"/>
        <end position="21"/>
    </location>
</feature>
<keyword evidence="1" id="KW-0732">Signal</keyword>
<dbReference type="InterPro" id="IPR010328">
    <property type="entry name" value="DUF928"/>
</dbReference>
<comment type="caution">
    <text evidence="2">The sequence shown here is derived from an EMBL/GenBank/DDBJ whole genome shotgun (WGS) entry which is preliminary data.</text>
</comment>
<gene>
    <name evidence="2" type="ORF">NG799_17950</name>
</gene>
<evidence type="ECO:0000256" key="1">
    <source>
        <dbReference type="SAM" id="SignalP"/>
    </source>
</evidence>
<protein>
    <submittedName>
        <fullName evidence="2">DUF928 domain-containing protein</fullName>
    </submittedName>
</protein>
<dbReference type="EMBL" id="JAMXFF010000028">
    <property type="protein sequence ID" value="MCT7968200.1"/>
    <property type="molecule type" value="Genomic_DNA"/>
</dbReference>
<keyword evidence="3" id="KW-1185">Reference proteome</keyword>
<dbReference type="RefSeq" id="WP_368007735.1">
    <property type="nucleotide sequence ID" value="NZ_JAMXFF010000028.1"/>
</dbReference>
<evidence type="ECO:0000313" key="3">
    <source>
        <dbReference type="Proteomes" id="UP001525890"/>
    </source>
</evidence>
<sequence length="279" mass="30615">MMMLSKSSFALISLSMAFSVAFGGSAGLTNPANPGAAERAIAQNELPTDWNVFETPEGAPGRRIGGGTRGNCPKSASGMIALVPENNLGLTLSNTPTFLFYVPKIDEASSGPIEMEFLLVDESDPENVQEIYQQRVPLPTGGGTIALTLPDDENLPPLQVNQLYSWYFSLICNPKALDPSILSLGGWIERVEPSPTLTQELEPLTSRDRIAVYERELLWFDAIGTLAQLLQDNPNDPFLRPKWNALLESINLSEVAQAPFLNWEQEQTSNRDRPSLQKP</sequence>
<proteinExistence type="predicted"/>